<dbReference type="STRING" id="699431.SY89_00834"/>
<evidence type="ECO:0000313" key="5">
    <source>
        <dbReference type="Proteomes" id="UP000050535"/>
    </source>
</evidence>
<feature type="region of interest" description="Disordered" evidence="1">
    <location>
        <begin position="47"/>
        <end position="99"/>
    </location>
</feature>
<dbReference type="Proteomes" id="UP000050535">
    <property type="component" value="Unassembled WGS sequence"/>
</dbReference>
<dbReference type="Pfam" id="PF26602">
    <property type="entry name" value="HVO_2718_N"/>
    <property type="match status" value="1"/>
</dbReference>
<protein>
    <submittedName>
        <fullName evidence="4">Transcription factor</fullName>
    </submittedName>
</protein>
<dbReference type="Gene3D" id="1.10.260.40">
    <property type="entry name" value="lambda repressor-like DNA-binding domains"/>
    <property type="match status" value="1"/>
</dbReference>
<dbReference type="PATRIC" id="fig|699431.3.peg.865"/>
<dbReference type="InterPro" id="IPR058562">
    <property type="entry name" value="MJ0586_N"/>
</dbReference>
<feature type="domain" description="Transcription regulator HVO-2718-like helix-turn-helix" evidence="2">
    <location>
        <begin position="100"/>
        <end position="171"/>
    </location>
</feature>
<evidence type="ECO:0000259" key="3">
    <source>
        <dbReference type="Pfam" id="PF26602"/>
    </source>
</evidence>
<dbReference type="InterPro" id="IPR057937">
    <property type="entry name" value="HVO_2718-like_HTH"/>
</dbReference>
<dbReference type="RefSeq" id="WP_054583200.1">
    <property type="nucleotide sequence ID" value="NZ_LGUC01000001.1"/>
</dbReference>
<dbReference type="SUPFAM" id="SSF47413">
    <property type="entry name" value="lambda repressor-like DNA-binding domains"/>
    <property type="match status" value="1"/>
</dbReference>
<accession>A0A0P7H9E7</accession>
<dbReference type="Pfam" id="PF24250">
    <property type="entry name" value="HVO_2718"/>
    <property type="match status" value="1"/>
</dbReference>
<evidence type="ECO:0000259" key="2">
    <source>
        <dbReference type="Pfam" id="PF24250"/>
    </source>
</evidence>
<dbReference type="GO" id="GO:0003677">
    <property type="term" value="F:DNA binding"/>
    <property type="evidence" value="ECO:0007669"/>
    <property type="project" value="InterPro"/>
</dbReference>
<keyword evidence="5" id="KW-1185">Reference proteome</keyword>
<gene>
    <name evidence="4" type="ORF">SY89_00834</name>
</gene>
<sequence length="171" mass="18316">MAKYSTGGAGGGDDGDACELCGTESASLQKANVAGAELLVCDDCAPMSANRNKDRKKREQQEGTRDGARTNRKKRAAQNTAKLMDSNQPDTEWVEDTDYDDDSLPYLVSGYGDVVTEARQDAGLTTEELAAELSFDEDDLLAVEDGRAIRADVGGSVIAKLEDRFGIELAE</sequence>
<proteinExistence type="predicted"/>
<evidence type="ECO:0000313" key="4">
    <source>
        <dbReference type="EMBL" id="KPN30112.1"/>
    </source>
</evidence>
<dbReference type="AlphaFoldDB" id="A0A0P7H9E7"/>
<dbReference type="OrthoDB" id="339114at2157"/>
<organism evidence="4 5">
    <name type="scientific">Halolamina pelagica</name>
    <dbReference type="NCBI Taxonomy" id="699431"/>
    <lineage>
        <taxon>Archaea</taxon>
        <taxon>Methanobacteriati</taxon>
        <taxon>Methanobacteriota</taxon>
        <taxon>Stenosarchaea group</taxon>
        <taxon>Halobacteria</taxon>
        <taxon>Halobacteriales</taxon>
        <taxon>Haloferacaceae</taxon>
    </lineage>
</organism>
<evidence type="ECO:0000256" key="1">
    <source>
        <dbReference type="SAM" id="MobiDB-lite"/>
    </source>
</evidence>
<feature type="compositionally biased region" description="Polar residues" evidence="1">
    <location>
        <begin position="77"/>
        <end position="90"/>
    </location>
</feature>
<dbReference type="EMBL" id="LGUC01000001">
    <property type="protein sequence ID" value="KPN30112.1"/>
    <property type="molecule type" value="Genomic_DNA"/>
</dbReference>
<feature type="compositionally biased region" description="Basic and acidic residues" evidence="1">
    <location>
        <begin position="57"/>
        <end position="69"/>
    </location>
</feature>
<reference evidence="5" key="1">
    <citation type="submission" date="2013-11" db="EMBL/GenBank/DDBJ databases">
        <authorList>
            <person name="Hoang H.T."/>
            <person name="Killian M.L."/>
            <person name="Madson D.M."/>
            <person name="Arruda P.H.E."/>
            <person name="Sun D."/>
            <person name="Schwartz K.J."/>
            <person name="Yoon K."/>
        </authorList>
    </citation>
    <scope>NUCLEOTIDE SEQUENCE [LARGE SCALE GENOMIC DNA]</scope>
    <source>
        <strain evidence="5">CDK2</strain>
    </source>
</reference>
<name>A0A0P7H9E7_9EURY</name>
<comment type="caution">
    <text evidence="4">The sequence shown here is derived from an EMBL/GenBank/DDBJ whole genome shotgun (WGS) entry which is preliminary data.</text>
</comment>
<feature type="domain" description="MJ0586 N-terminal zinc binding" evidence="3">
    <location>
        <begin position="16"/>
        <end position="46"/>
    </location>
</feature>
<dbReference type="InterPro" id="IPR010982">
    <property type="entry name" value="Lambda_DNA-bd_dom_sf"/>
</dbReference>